<evidence type="ECO:0000256" key="3">
    <source>
        <dbReference type="ARBA" id="ARBA00023163"/>
    </source>
</evidence>
<dbReference type="InterPro" id="IPR000485">
    <property type="entry name" value="AsnC-type_HTH_dom"/>
</dbReference>
<proteinExistence type="predicted"/>
<dbReference type="PRINTS" id="PR00033">
    <property type="entry name" value="HTHASNC"/>
</dbReference>
<dbReference type="SUPFAM" id="SSF46785">
    <property type="entry name" value="Winged helix' DNA-binding domain"/>
    <property type="match status" value="1"/>
</dbReference>
<evidence type="ECO:0000313" key="5">
    <source>
        <dbReference type="EMBL" id="MFD1783912.1"/>
    </source>
</evidence>
<dbReference type="Pfam" id="PF13404">
    <property type="entry name" value="HTH_AsnC-type"/>
    <property type="match status" value="1"/>
</dbReference>
<keyword evidence="1" id="KW-0805">Transcription regulation</keyword>
<reference evidence="6" key="1">
    <citation type="journal article" date="2019" name="Int. J. Syst. Evol. Microbiol.">
        <title>The Global Catalogue of Microorganisms (GCM) 10K type strain sequencing project: providing services to taxonomists for standard genome sequencing and annotation.</title>
        <authorList>
            <consortium name="The Broad Institute Genomics Platform"/>
            <consortium name="The Broad Institute Genome Sequencing Center for Infectious Disease"/>
            <person name="Wu L."/>
            <person name="Ma J."/>
        </authorList>
    </citation>
    <scope>NUCLEOTIDE SEQUENCE [LARGE SCALE GENOMIC DNA]</scope>
    <source>
        <strain evidence="6">DFY28</strain>
    </source>
</reference>
<dbReference type="Gene3D" id="3.30.70.920">
    <property type="match status" value="1"/>
</dbReference>
<dbReference type="PANTHER" id="PTHR30154">
    <property type="entry name" value="LEUCINE-RESPONSIVE REGULATORY PROTEIN"/>
    <property type="match status" value="1"/>
</dbReference>
<dbReference type="Gene3D" id="1.10.10.10">
    <property type="entry name" value="Winged helix-like DNA-binding domain superfamily/Winged helix DNA-binding domain"/>
    <property type="match status" value="1"/>
</dbReference>
<keyword evidence="6" id="KW-1185">Reference proteome</keyword>
<dbReference type="Pfam" id="PF01037">
    <property type="entry name" value="AsnC_trans_reg"/>
    <property type="match status" value="1"/>
</dbReference>
<name>A0ABW4N1C0_9CAUL</name>
<dbReference type="EMBL" id="JBHUEY010000001">
    <property type="protein sequence ID" value="MFD1783912.1"/>
    <property type="molecule type" value="Genomic_DNA"/>
</dbReference>
<evidence type="ECO:0000256" key="2">
    <source>
        <dbReference type="ARBA" id="ARBA00023125"/>
    </source>
</evidence>
<dbReference type="InterPro" id="IPR036390">
    <property type="entry name" value="WH_DNA-bd_sf"/>
</dbReference>
<dbReference type="RefSeq" id="WP_377282898.1">
    <property type="nucleotide sequence ID" value="NZ_JBHRSI010000008.1"/>
</dbReference>
<evidence type="ECO:0000313" key="6">
    <source>
        <dbReference type="Proteomes" id="UP001597237"/>
    </source>
</evidence>
<accession>A0ABW4N1C0</accession>
<keyword evidence="3" id="KW-0804">Transcription</keyword>
<dbReference type="InterPro" id="IPR019887">
    <property type="entry name" value="Tscrpt_reg_AsnC/Lrp_C"/>
</dbReference>
<organism evidence="5 6">
    <name type="scientific">Phenylobacterium terrae</name>
    <dbReference type="NCBI Taxonomy" id="2665495"/>
    <lineage>
        <taxon>Bacteria</taxon>
        <taxon>Pseudomonadati</taxon>
        <taxon>Pseudomonadota</taxon>
        <taxon>Alphaproteobacteria</taxon>
        <taxon>Caulobacterales</taxon>
        <taxon>Caulobacteraceae</taxon>
        <taxon>Phenylobacterium</taxon>
    </lineage>
</organism>
<comment type="caution">
    <text evidence="5">The sequence shown here is derived from an EMBL/GenBank/DDBJ whole genome shotgun (WGS) entry which is preliminary data.</text>
</comment>
<sequence>MDETDRKLVSLLRANSRESISSLAAQLKVSRGTVQNRIDRMLAHGDIQAFTIATRPDVEDQRIRAIMAINIEGERSAAVIKALRGFKQVEAIHSTNGRWDLIAELACENLGEFARTLDDIRLIEGIAQTETNILLATQRF</sequence>
<keyword evidence="2" id="KW-0238">DNA-binding</keyword>
<dbReference type="PANTHER" id="PTHR30154:SF53">
    <property type="entry name" value="HTH-TYPE TRANSCRIPTIONAL REGULATOR LRPC"/>
    <property type="match status" value="1"/>
</dbReference>
<evidence type="ECO:0000256" key="1">
    <source>
        <dbReference type="ARBA" id="ARBA00023015"/>
    </source>
</evidence>
<dbReference type="InterPro" id="IPR019888">
    <property type="entry name" value="Tscrpt_reg_AsnC-like"/>
</dbReference>
<feature type="domain" description="HTH asnC-type" evidence="4">
    <location>
        <begin position="1"/>
        <end position="62"/>
    </location>
</feature>
<dbReference type="Proteomes" id="UP001597237">
    <property type="component" value="Unassembled WGS sequence"/>
</dbReference>
<dbReference type="InterPro" id="IPR011008">
    <property type="entry name" value="Dimeric_a/b-barrel"/>
</dbReference>
<dbReference type="PROSITE" id="PS50956">
    <property type="entry name" value="HTH_ASNC_2"/>
    <property type="match status" value="1"/>
</dbReference>
<gene>
    <name evidence="5" type="ORF">ACFSC0_10955</name>
</gene>
<dbReference type="SMART" id="SM00344">
    <property type="entry name" value="HTH_ASNC"/>
    <property type="match status" value="1"/>
</dbReference>
<protein>
    <submittedName>
        <fullName evidence="5">Lrp/AsnC family transcriptional regulator</fullName>
    </submittedName>
</protein>
<dbReference type="SUPFAM" id="SSF54909">
    <property type="entry name" value="Dimeric alpha+beta barrel"/>
    <property type="match status" value="1"/>
</dbReference>
<evidence type="ECO:0000259" key="4">
    <source>
        <dbReference type="PROSITE" id="PS50956"/>
    </source>
</evidence>
<dbReference type="InterPro" id="IPR036388">
    <property type="entry name" value="WH-like_DNA-bd_sf"/>
</dbReference>